<feature type="compositionally biased region" description="Low complexity" evidence="1">
    <location>
        <begin position="47"/>
        <end position="59"/>
    </location>
</feature>
<feature type="compositionally biased region" description="Basic residues" evidence="1">
    <location>
        <begin position="60"/>
        <end position="70"/>
    </location>
</feature>
<sequence>MAVGALLRGLVSPAGGVAAWLPCHELLASPSSSSWLPSLTLPRLRPRLQASPRSSPLLRRPSRGPLHRLLLHGPHAPPRRPRCRREGSLLLPPHSLFSLPPPLATFLLILH</sequence>
<proteinExistence type="predicted"/>
<reference evidence="2" key="2">
    <citation type="journal article" date="2015" name="Data Brief">
        <title>Shoot transcriptome of the giant reed, Arundo donax.</title>
        <authorList>
            <person name="Barrero R.A."/>
            <person name="Guerrero F.D."/>
            <person name="Moolhuijzen P."/>
            <person name="Goolsby J.A."/>
            <person name="Tidwell J."/>
            <person name="Bellgard S.E."/>
            <person name="Bellgard M.I."/>
        </authorList>
    </citation>
    <scope>NUCLEOTIDE SEQUENCE</scope>
    <source>
        <tissue evidence="2">Shoot tissue taken approximately 20 cm above the soil surface</tissue>
    </source>
</reference>
<accession>A0A0A8ZTE0</accession>
<protein>
    <submittedName>
        <fullName evidence="2">Uncharacterized protein</fullName>
    </submittedName>
</protein>
<evidence type="ECO:0000256" key="1">
    <source>
        <dbReference type="SAM" id="MobiDB-lite"/>
    </source>
</evidence>
<evidence type="ECO:0000313" key="2">
    <source>
        <dbReference type="EMBL" id="JAD42644.1"/>
    </source>
</evidence>
<name>A0A0A8ZTE0_ARUDO</name>
<organism evidence="2">
    <name type="scientific">Arundo donax</name>
    <name type="common">Giant reed</name>
    <name type="synonym">Donax arundinaceus</name>
    <dbReference type="NCBI Taxonomy" id="35708"/>
    <lineage>
        <taxon>Eukaryota</taxon>
        <taxon>Viridiplantae</taxon>
        <taxon>Streptophyta</taxon>
        <taxon>Embryophyta</taxon>
        <taxon>Tracheophyta</taxon>
        <taxon>Spermatophyta</taxon>
        <taxon>Magnoliopsida</taxon>
        <taxon>Liliopsida</taxon>
        <taxon>Poales</taxon>
        <taxon>Poaceae</taxon>
        <taxon>PACMAD clade</taxon>
        <taxon>Arundinoideae</taxon>
        <taxon>Arundineae</taxon>
        <taxon>Arundo</taxon>
    </lineage>
</organism>
<dbReference type="AlphaFoldDB" id="A0A0A8ZTE0"/>
<feature type="region of interest" description="Disordered" evidence="1">
    <location>
        <begin position="47"/>
        <end position="86"/>
    </location>
</feature>
<dbReference type="EMBL" id="GBRH01255251">
    <property type="protein sequence ID" value="JAD42644.1"/>
    <property type="molecule type" value="Transcribed_RNA"/>
</dbReference>
<reference evidence="2" key="1">
    <citation type="submission" date="2014-09" db="EMBL/GenBank/DDBJ databases">
        <authorList>
            <person name="Magalhaes I.L.F."/>
            <person name="Oliveira U."/>
            <person name="Santos F.R."/>
            <person name="Vidigal T.H.D.A."/>
            <person name="Brescovit A.D."/>
            <person name="Santos A.J."/>
        </authorList>
    </citation>
    <scope>NUCLEOTIDE SEQUENCE</scope>
    <source>
        <tissue evidence="2">Shoot tissue taken approximately 20 cm above the soil surface</tissue>
    </source>
</reference>